<dbReference type="VEuPathDB" id="TriTrypDB:TEOVI_000874900"/>
<dbReference type="InterPro" id="IPR037993">
    <property type="entry name" value="NDPk7B"/>
</dbReference>
<dbReference type="Gene3D" id="2.30.29.170">
    <property type="match status" value="1"/>
</dbReference>
<dbReference type="EC" id="2.7.4.6" evidence="8"/>
<keyword evidence="4" id="KW-0206">Cytoskeleton</keyword>
<evidence type="ECO:0000256" key="3">
    <source>
        <dbReference type="ARBA" id="ARBA00022490"/>
    </source>
</evidence>
<sequence>MARSLQDPRLSFYCEQYDHIAHRMNHYVLQFYFEDRTVEIREVTKNRLHLKRAHFPHLNRDDFKVGSSLSLLGGVIKLTAYADEVTRELCGERGEVTAVMFGEQLLPQLGRCLAVLTEECGFVALEMQMAWLPVETAAAYGVPPDLVEGRIVVVKCANTNALQRGIDFMARMPGARAAESVEEVGRWEQIVEKAKEQPVAILGDPNSTVVIIKPHALQKLAGGVIVQQLIDAGLEISGISLTNMTSQQANELLKPYKGVLPDFPDTMRSLMGTVWVLQFVSLDEGVDVVSVAREVCGPFDPVIAKELRPTSIRARFGVDRAHNAVHCCDLHEEGPLYSNFFFRPEDVDE</sequence>
<dbReference type="PANTHER" id="PTHR43109:SF2">
    <property type="entry name" value="NUCLEOSIDE DIPHOSPHATE KINASE 7"/>
    <property type="match status" value="1"/>
</dbReference>
<dbReference type="PROSITE" id="PS51336">
    <property type="entry name" value="DM10"/>
    <property type="match status" value="1"/>
</dbReference>
<dbReference type="InterPro" id="IPR006602">
    <property type="entry name" value="DM10_dom"/>
</dbReference>
<dbReference type="InterPro" id="IPR036850">
    <property type="entry name" value="NDK-like_dom_sf"/>
</dbReference>
<proteinExistence type="inferred from homology"/>
<comment type="similarity">
    <text evidence="6">Belongs to the NDK family.</text>
</comment>
<dbReference type="PROSITE" id="PS51374">
    <property type="entry name" value="NDPK_LIKE"/>
    <property type="match status" value="1"/>
</dbReference>
<protein>
    <submittedName>
        <fullName evidence="8">Nucleoside diphosphate kinase, putative</fullName>
        <ecNumber evidence="8">2.7.4.6</ecNumber>
    </submittedName>
</protein>
<evidence type="ECO:0000313" key="9">
    <source>
        <dbReference type="Proteomes" id="UP000195570"/>
    </source>
</evidence>
<comment type="caution">
    <text evidence="6">Lacks conserved residue(s) required for the propagation of feature annotation.</text>
</comment>
<keyword evidence="3" id="KW-0963">Cytoplasm</keyword>
<dbReference type="SMART" id="SM00562">
    <property type="entry name" value="NDK"/>
    <property type="match status" value="1"/>
</dbReference>
<evidence type="ECO:0000256" key="4">
    <source>
        <dbReference type="ARBA" id="ARBA00023212"/>
    </source>
</evidence>
<keyword evidence="9" id="KW-1185">Reference proteome</keyword>
<evidence type="ECO:0000256" key="2">
    <source>
        <dbReference type="ARBA" id="ARBA00004245"/>
    </source>
</evidence>
<dbReference type="RefSeq" id="XP_067079300.1">
    <property type="nucleotide sequence ID" value="XM_067223199.1"/>
</dbReference>
<feature type="domain" description="DM10" evidence="7">
    <location>
        <begin position="6"/>
        <end position="94"/>
    </location>
</feature>
<dbReference type="SMART" id="SM00676">
    <property type="entry name" value="DM10"/>
    <property type="match status" value="1"/>
</dbReference>
<keyword evidence="8" id="KW-0808">Transferase</keyword>
<dbReference type="GO" id="GO:0004550">
    <property type="term" value="F:nucleoside diphosphate kinase activity"/>
    <property type="evidence" value="ECO:0007669"/>
    <property type="project" value="UniProtKB-EC"/>
</dbReference>
<keyword evidence="5" id="KW-0966">Cell projection</keyword>
<dbReference type="GeneID" id="92382683"/>
<dbReference type="InterPro" id="IPR034907">
    <property type="entry name" value="NDK-like_dom"/>
</dbReference>
<dbReference type="GO" id="GO:0005879">
    <property type="term" value="C:axonemal microtubule"/>
    <property type="evidence" value="ECO:0007669"/>
    <property type="project" value="TreeGrafter"/>
</dbReference>
<organism evidence="8 9">
    <name type="scientific">Trypanosoma equiperdum</name>
    <dbReference type="NCBI Taxonomy" id="5694"/>
    <lineage>
        <taxon>Eukaryota</taxon>
        <taxon>Discoba</taxon>
        <taxon>Euglenozoa</taxon>
        <taxon>Kinetoplastea</taxon>
        <taxon>Metakinetoplastina</taxon>
        <taxon>Trypanosomatida</taxon>
        <taxon>Trypanosomatidae</taxon>
        <taxon>Trypanosoma</taxon>
    </lineage>
</organism>
<dbReference type="EMBL" id="CZPT02000874">
    <property type="protein sequence ID" value="SCU68067.1"/>
    <property type="molecule type" value="Genomic_DNA"/>
</dbReference>
<evidence type="ECO:0000313" key="8">
    <source>
        <dbReference type="EMBL" id="SCU68067.1"/>
    </source>
</evidence>
<accession>A0A1G4I7S2</accession>
<comment type="caution">
    <text evidence="8">The sequence shown here is derived from an EMBL/GenBank/DDBJ whole genome shotgun (WGS) entry which is preliminary data.</text>
</comment>
<evidence type="ECO:0000259" key="7">
    <source>
        <dbReference type="PROSITE" id="PS51336"/>
    </source>
</evidence>
<dbReference type="SUPFAM" id="SSF54919">
    <property type="entry name" value="Nucleoside diphosphate kinase, NDK"/>
    <property type="match status" value="1"/>
</dbReference>
<gene>
    <name evidence="8" type="ORF">TEOVI_000874900</name>
</gene>
<evidence type="ECO:0000256" key="1">
    <source>
        <dbReference type="ARBA" id="ARBA00004138"/>
    </source>
</evidence>
<dbReference type="Gene3D" id="3.30.70.141">
    <property type="entry name" value="Nucleoside diphosphate kinase-like domain"/>
    <property type="match status" value="1"/>
</dbReference>
<dbReference type="Proteomes" id="UP000195570">
    <property type="component" value="Unassembled WGS sequence"/>
</dbReference>
<dbReference type="CDD" id="cd04412">
    <property type="entry name" value="NDPk7B"/>
    <property type="match status" value="1"/>
</dbReference>
<evidence type="ECO:0000256" key="6">
    <source>
        <dbReference type="PROSITE-ProRule" id="PRU00706"/>
    </source>
</evidence>
<dbReference type="FunFam" id="3.30.70.141:FF:000004">
    <property type="entry name" value="Nucleoside diphosphate kinase 7"/>
    <property type="match status" value="1"/>
</dbReference>
<keyword evidence="8" id="KW-0418">Kinase</keyword>
<evidence type="ECO:0000256" key="5">
    <source>
        <dbReference type="ARBA" id="ARBA00023273"/>
    </source>
</evidence>
<comment type="subcellular location">
    <subcellularLocation>
        <location evidence="1">Cell projection</location>
        <location evidence="1">Cilium</location>
    </subcellularLocation>
    <subcellularLocation>
        <location evidence="2">Cytoplasm</location>
        <location evidence="2">Cytoskeleton</location>
    </subcellularLocation>
</comment>
<dbReference type="Pfam" id="PF00334">
    <property type="entry name" value="NDK"/>
    <property type="match status" value="1"/>
</dbReference>
<reference evidence="8" key="1">
    <citation type="submission" date="2016-09" db="EMBL/GenBank/DDBJ databases">
        <authorList>
            <person name="Hebert L."/>
            <person name="Moumen B."/>
        </authorList>
    </citation>
    <scope>NUCLEOTIDE SEQUENCE [LARGE SCALE GENOMIC DNA]</scope>
    <source>
        <strain evidence="8">OVI</strain>
    </source>
</reference>
<dbReference type="PANTHER" id="PTHR43109">
    <property type="entry name" value="NUCLEOSIDE DIPHOSPHATE KINASE 7"/>
    <property type="match status" value="1"/>
</dbReference>
<dbReference type="AlphaFoldDB" id="A0A1G4I7S2"/>
<name>A0A1G4I7S2_TRYEQ</name>